<dbReference type="PANTHER" id="PTHR33540:SF2">
    <property type="entry name" value="TRNA THREONYLCARBAMOYLADENOSINE BIOSYNTHESIS PROTEIN TSAE"/>
    <property type="match status" value="1"/>
</dbReference>
<comment type="caution">
    <text evidence="11">The sequence shown here is derived from an EMBL/GenBank/DDBJ whole genome shotgun (WGS) entry which is preliminary data.</text>
</comment>
<evidence type="ECO:0000256" key="4">
    <source>
        <dbReference type="ARBA" id="ARBA00022490"/>
    </source>
</evidence>
<dbReference type="SUPFAM" id="SSF52540">
    <property type="entry name" value="P-loop containing nucleoside triphosphate hydrolases"/>
    <property type="match status" value="1"/>
</dbReference>
<dbReference type="EMBL" id="QAAA01000009">
    <property type="protein sequence ID" value="PTN01937.1"/>
    <property type="molecule type" value="Genomic_DNA"/>
</dbReference>
<keyword evidence="6" id="KW-0479">Metal-binding</keyword>
<organism evidence="11 12">
    <name type="scientific">Rhodovulum imhoffii</name>
    <dbReference type="NCBI Taxonomy" id="365340"/>
    <lineage>
        <taxon>Bacteria</taxon>
        <taxon>Pseudomonadati</taxon>
        <taxon>Pseudomonadota</taxon>
        <taxon>Alphaproteobacteria</taxon>
        <taxon>Rhodobacterales</taxon>
        <taxon>Paracoccaceae</taxon>
        <taxon>Rhodovulum</taxon>
    </lineage>
</organism>
<keyword evidence="7" id="KW-0547">Nucleotide-binding</keyword>
<keyword evidence="12" id="KW-1185">Reference proteome</keyword>
<protein>
    <recommendedName>
        <fullName evidence="3">tRNA threonylcarbamoyladenosine biosynthesis protein TsaE</fullName>
    </recommendedName>
    <alternativeName>
        <fullName evidence="10">t(6)A37 threonylcarbamoyladenosine biosynthesis protein TsaE</fullName>
    </alternativeName>
</protein>
<comment type="subcellular location">
    <subcellularLocation>
        <location evidence="1">Cytoplasm</location>
    </subcellularLocation>
</comment>
<gene>
    <name evidence="11" type="ORF">C8N32_10961</name>
</gene>
<keyword evidence="8" id="KW-0067">ATP-binding</keyword>
<dbReference type="GO" id="GO:0002949">
    <property type="term" value="P:tRNA threonylcarbamoyladenosine modification"/>
    <property type="evidence" value="ECO:0007669"/>
    <property type="project" value="InterPro"/>
</dbReference>
<evidence type="ECO:0000256" key="8">
    <source>
        <dbReference type="ARBA" id="ARBA00022840"/>
    </source>
</evidence>
<dbReference type="Proteomes" id="UP000243859">
    <property type="component" value="Unassembled WGS sequence"/>
</dbReference>
<name>A0A2T5BRN9_9RHOB</name>
<evidence type="ECO:0000256" key="7">
    <source>
        <dbReference type="ARBA" id="ARBA00022741"/>
    </source>
</evidence>
<keyword evidence="4" id="KW-0963">Cytoplasm</keyword>
<reference evidence="11 12" key="1">
    <citation type="submission" date="2018-04" db="EMBL/GenBank/DDBJ databases">
        <title>Genomic Encyclopedia of Archaeal and Bacterial Type Strains, Phase II (KMG-II): from individual species to whole genera.</title>
        <authorList>
            <person name="Goeker M."/>
        </authorList>
    </citation>
    <scope>NUCLEOTIDE SEQUENCE [LARGE SCALE GENOMIC DNA]</scope>
    <source>
        <strain evidence="11 12">DSM 18064</strain>
    </source>
</reference>
<dbReference type="RefSeq" id="WP_107892587.1">
    <property type="nucleotide sequence ID" value="NZ_NHSI01000051.1"/>
</dbReference>
<evidence type="ECO:0000256" key="5">
    <source>
        <dbReference type="ARBA" id="ARBA00022694"/>
    </source>
</evidence>
<evidence type="ECO:0000256" key="9">
    <source>
        <dbReference type="ARBA" id="ARBA00022842"/>
    </source>
</evidence>
<dbReference type="InterPro" id="IPR027417">
    <property type="entry name" value="P-loop_NTPase"/>
</dbReference>
<evidence type="ECO:0000313" key="12">
    <source>
        <dbReference type="Proteomes" id="UP000243859"/>
    </source>
</evidence>
<evidence type="ECO:0000313" key="11">
    <source>
        <dbReference type="EMBL" id="PTN01937.1"/>
    </source>
</evidence>
<dbReference type="Pfam" id="PF02367">
    <property type="entry name" value="TsaE"/>
    <property type="match status" value="1"/>
</dbReference>
<evidence type="ECO:0000256" key="3">
    <source>
        <dbReference type="ARBA" id="ARBA00019010"/>
    </source>
</evidence>
<evidence type="ECO:0000256" key="1">
    <source>
        <dbReference type="ARBA" id="ARBA00004496"/>
    </source>
</evidence>
<dbReference type="NCBIfam" id="TIGR00150">
    <property type="entry name" value="T6A_YjeE"/>
    <property type="match status" value="1"/>
</dbReference>
<dbReference type="InterPro" id="IPR003442">
    <property type="entry name" value="T6A_TsaE"/>
</dbReference>
<dbReference type="OrthoDB" id="9800307at2"/>
<evidence type="ECO:0000256" key="10">
    <source>
        <dbReference type="ARBA" id="ARBA00032441"/>
    </source>
</evidence>
<dbReference type="GO" id="GO:0005737">
    <property type="term" value="C:cytoplasm"/>
    <property type="evidence" value="ECO:0007669"/>
    <property type="project" value="UniProtKB-SubCell"/>
</dbReference>
<keyword evidence="9" id="KW-0460">Magnesium</keyword>
<dbReference type="GO" id="GO:0046872">
    <property type="term" value="F:metal ion binding"/>
    <property type="evidence" value="ECO:0007669"/>
    <property type="project" value="UniProtKB-KW"/>
</dbReference>
<evidence type="ECO:0000256" key="6">
    <source>
        <dbReference type="ARBA" id="ARBA00022723"/>
    </source>
</evidence>
<accession>A0A2T5BRN9</accession>
<dbReference type="GO" id="GO:0005524">
    <property type="term" value="F:ATP binding"/>
    <property type="evidence" value="ECO:0007669"/>
    <property type="project" value="UniProtKB-KW"/>
</dbReference>
<dbReference type="AlphaFoldDB" id="A0A2T5BRN9"/>
<comment type="similarity">
    <text evidence="2">Belongs to the TsaE family.</text>
</comment>
<evidence type="ECO:0000256" key="2">
    <source>
        <dbReference type="ARBA" id="ARBA00007599"/>
    </source>
</evidence>
<keyword evidence="5" id="KW-0819">tRNA processing</keyword>
<dbReference type="PANTHER" id="PTHR33540">
    <property type="entry name" value="TRNA THREONYLCARBAMOYLADENOSINE BIOSYNTHESIS PROTEIN TSAE"/>
    <property type="match status" value="1"/>
</dbReference>
<dbReference type="Gene3D" id="3.40.50.300">
    <property type="entry name" value="P-loop containing nucleotide triphosphate hydrolases"/>
    <property type="match status" value="1"/>
</dbReference>
<sequence>MTALPLTVTFRDESETRAFAIRLGAALRKGDVLLLHGQVGAGKTAFARALIQSRLPVPEDVPSPTFTLVQTYDGDGLEIWHADLYRLTHPDDVLELGLEDAFSTAMCLVEWPDRLGGLGPPGALHLHFSVTDTPGLRHLRLSSDDARWAAVVTAAKEGFPHD</sequence>
<proteinExistence type="inferred from homology"/>